<evidence type="ECO:0000256" key="4">
    <source>
        <dbReference type="ARBA" id="ARBA00005420"/>
    </source>
</evidence>
<feature type="transmembrane region" description="Helical" evidence="14">
    <location>
        <begin position="20"/>
        <end position="43"/>
    </location>
</feature>
<keyword evidence="13" id="KW-0012">Acyltransferase</keyword>
<sequence>MLKWAPLNIPIERRAQTASVLFFVFIFIFAPVITTLFTFFALFSPLCPLILLYFAWTYHDRKTPKNGSRPCRFWRENRIWKYFADYFPLKLVKTADLPPQHNYIVGSHPHGIFGIGTFGSFCTEATGFSETFPGIKPLLVTLPSQFWFPFRRELVISSGCISSYAESIGNVLSKPNRGVAVGIVVGGAEEALEARPDNFDLKLSTRKGFIRLALKHGAWLVPMYNFGENRIYNQVENRKGTKLRIIQTKFKEFFGFSPPIFFGRGIFQYTFGIMPYRAPITTVVGAPIPVNQNSEPTKEEVDSLHAEYCQALIKLFNEHKTKYDIPEDAQLNIS</sequence>
<dbReference type="Proteomes" id="UP000887540">
    <property type="component" value="Unplaced"/>
</dbReference>
<keyword evidence="8" id="KW-0319">Glycerol metabolism</keyword>
<dbReference type="CDD" id="cd07987">
    <property type="entry name" value="LPLAT_MGAT-like"/>
    <property type="match status" value="1"/>
</dbReference>
<keyword evidence="15" id="KW-1185">Reference proteome</keyword>
<keyword evidence="6 14" id="KW-0808">Transferase</keyword>
<accession>A0A914CZ53</accession>
<comment type="pathway">
    <text evidence="2">Glycerolipid metabolism; triacylglycerol biosynthesis.</text>
</comment>
<evidence type="ECO:0000256" key="9">
    <source>
        <dbReference type="ARBA" id="ARBA00022824"/>
    </source>
</evidence>
<keyword evidence="5" id="KW-0444">Lipid biosynthesis</keyword>
<dbReference type="PANTHER" id="PTHR12317">
    <property type="entry name" value="DIACYLGLYCEROL O-ACYLTRANSFERASE"/>
    <property type="match status" value="1"/>
</dbReference>
<organism evidence="15 16">
    <name type="scientific">Acrobeloides nanus</name>
    <dbReference type="NCBI Taxonomy" id="290746"/>
    <lineage>
        <taxon>Eukaryota</taxon>
        <taxon>Metazoa</taxon>
        <taxon>Ecdysozoa</taxon>
        <taxon>Nematoda</taxon>
        <taxon>Chromadorea</taxon>
        <taxon>Rhabditida</taxon>
        <taxon>Tylenchina</taxon>
        <taxon>Cephalobomorpha</taxon>
        <taxon>Cephaloboidea</taxon>
        <taxon>Cephalobidae</taxon>
        <taxon>Acrobeloides</taxon>
    </lineage>
</organism>
<evidence type="ECO:0000256" key="10">
    <source>
        <dbReference type="ARBA" id="ARBA00022989"/>
    </source>
</evidence>
<dbReference type="AlphaFoldDB" id="A0A914CZ53"/>
<keyword evidence="12 14" id="KW-0472">Membrane</keyword>
<dbReference type="GO" id="GO:0004144">
    <property type="term" value="F:diacylglycerol O-acyltransferase activity"/>
    <property type="evidence" value="ECO:0007669"/>
    <property type="project" value="TreeGrafter"/>
</dbReference>
<comment type="pathway">
    <text evidence="3">Lipid metabolism.</text>
</comment>
<evidence type="ECO:0000256" key="12">
    <source>
        <dbReference type="ARBA" id="ARBA00023136"/>
    </source>
</evidence>
<reference evidence="16 17" key="1">
    <citation type="submission" date="2022-11" db="UniProtKB">
        <authorList>
            <consortium name="WormBaseParasite"/>
        </authorList>
    </citation>
    <scope>IDENTIFICATION</scope>
</reference>
<evidence type="ECO:0000313" key="16">
    <source>
        <dbReference type="WBParaSite" id="ACRNAN_scaffold16154.g24465.t1"/>
    </source>
</evidence>
<name>A0A914CZ53_9BILA</name>
<evidence type="ECO:0000256" key="5">
    <source>
        <dbReference type="ARBA" id="ARBA00022516"/>
    </source>
</evidence>
<evidence type="ECO:0000256" key="3">
    <source>
        <dbReference type="ARBA" id="ARBA00005189"/>
    </source>
</evidence>
<dbReference type="Pfam" id="PF03982">
    <property type="entry name" value="DAGAT"/>
    <property type="match status" value="1"/>
</dbReference>
<evidence type="ECO:0000256" key="11">
    <source>
        <dbReference type="ARBA" id="ARBA00023098"/>
    </source>
</evidence>
<keyword evidence="11" id="KW-0443">Lipid metabolism</keyword>
<dbReference type="PANTHER" id="PTHR12317:SF0">
    <property type="entry name" value="ACYLTRANSFERASE"/>
    <property type="match status" value="1"/>
</dbReference>
<evidence type="ECO:0000256" key="14">
    <source>
        <dbReference type="RuleBase" id="RU367023"/>
    </source>
</evidence>
<evidence type="ECO:0000256" key="1">
    <source>
        <dbReference type="ARBA" id="ARBA00004477"/>
    </source>
</evidence>
<dbReference type="WBParaSite" id="ACRNAN_scaffold16154.g24465.t1">
    <property type="protein sequence ID" value="ACRNAN_scaffold16154.g24465.t1"/>
    <property type="gene ID" value="ACRNAN_scaffold16154.g24465"/>
</dbReference>
<keyword evidence="9 14" id="KW-0256">Endoplasmic reticulum</keyword>
<dbReference type="GO" id="GO:0005789">
    <property type="term" value="C:endoplasmic reticulum membrane"/>
    <property type="evidence" value="ECO:0007669"/>
    <property type="project" value="UniProtKB-SubCell"/>
</dbReference>
<evidence type="ECO:0000256" key="8">
    <source>
        <dbReference type="ARBA" id="ARBA00022798"/>
    </source>
</evidence>
<evidence type="ECO:0000313" key="17">
    <source>
        <dbReference type="WBParaSite" id="ACRNAN_scaffold181.g6724.t1"/>
    </source>
</evidence>
<evidence type="ECO:0000313" key="15">
    <source>
        <dbReference type="Proteomes" id="UP000887540"/>
    </source>
</evidence>
<protein>
    <recommendedName>
        <fullName evidence="14">Acyltransferase</fullName>
        <ecNumber evidence="14">2.3.1.-</ecNumber>
    </recommendedName>
</protein>
<proteinExistence type="inferred from homology"/>
<comment type="subcellular location">
    <subcellularLocation>
        <location evidence="1 14">Endoplasmic reticulum membrane</location>
        <topology evidence="1 14">Multi-pass membrane protein</topology>
    </subcellularLocation>
</comment>
<comment type="caution">
    <text evidence="14">Lacks conserved residue(s) required for the propagation of feature annotation.</text>
</comment>
<keyword evidence="7 14" id="KW-0812">Transmembrane</keyword>
<evidence type="ECO:0000256" key="13">
    <source>
        <dbReference type="ARBA" id="ARBA00023315"/>
    </source>
</evidence>
<evidence type="ECO:0000256" key="7">
    <source>
        <dbReference type="ARBA" id="ARBA00022692"/>
    </source>
</evidence>
<evidence type="ECO:0000256" key="6">
    <source>
        <dbReference type="ARBA" id="ARBA00022679"/>
    </source>
</evidence>
<dbReference type="GO" id="GO:0019432">
    <property type="term" value="P:triglyceride biosynthetic process"/>
    <property type="evidence" value="ECO:0007669"/>
    <property type="project" value="TreeGrafter"/>
</dbReference>
<dbReference type="WBParaSite" id="ACRNAN_scaffold181.g6724.t1">
    <property type="protein sequence ID" value="ACRNAN_scaffold181.g6724.t1"/>
    <property type="gene ID" value="ACRNAN_scaffold181.g6724"/>
</dbReference>
<dbReference type="GO" id="GO:0006071">
    <property type="term" value="P:glycerol metabolic process"/>
    <property type="evidence" value="ECO:0007669"/>
    <property type="project" value="UniProtKB-KW"/>
</dbReference>
<dbReference type="EC" id="2.3.1.-" evidence="14"/>
<comment type="similarity">
    <text evidence="4 14">Belongs to the diacylglycerol acyltransferase family.</text>
</comment>
<evidence type="ECO:0000256" key="2">
    <source>
        <dbReference type="ARBA" id="ARBA00004771"/>
    </source>
</evidence>
<keyword evidence="10 14" id="KW-1133">Transmembrane helix</keyword>
<dbReference type="InterPro" id="IPR007130">
    <property type="entry name" value="DAGAT"/>
</dbReference>